<gene>
    <name evidence="1" type="ORF">TSIB3V08_LOCUS7767</name>
</gene>
<reference evidence="1" key="1">
    <citation type="submission" date="2020-11" db="EMBL/GenBank/DDBJ databases">
        <authorList>
            <person name="Tran Van P."/>
        </authorList>
    </citation>
    <scope>NUCLEOTIDE SEQUENCE</scope>
</reference>
<dbReference type="AlphaFoldDB" id="A0A7R9G1N6"/>
<dbReference type="EMBL" id="OC003775">
    <property type="protein sequence ID" value="CAD7263696.1"/>
    <property type="molecule type" value="Genomic_DNA"/>
</dbReference>
<proteinExistence type="predicted"/>
<organism evidence="1">
    <name type="scientific">Timema shepardi</name>
    <name type="common">Walking stick</name>
    <dbReference type="NCBI Taxonomy" id="629360"/>
    <lineage>
        <taxon>Eukaryota</taxon>
        <taxon>Metazoa</taxon>
        <taxon>Ecdysozoa</taxon>
        <taxon>Arthropoda</taxon>
        <taxon>Hexapoda</taxon>
        <taxon>Insecta</taxon>
        <taxon>Pterygota</taxon>
        <taxon>Neoptera</taxon>
        <taxon>Polyneoptera</taxon>
        <taxon>Phasmatodea</taxon>
        <taxon>Timematodea</taxon>
        <taxon>Timematoidea</taxon>
        <taxon>Timematidae</taxon>
        <taxon>Timema</taxon>
    </lineage>
</organism>
<sequence length="121" mass="13562">MDNLLLRKTTLSTFSRDSSPDLSVTGNLDKTILTISPRAHRCGSIHLRTFETRGEEINETISERRDGFCVDVTRRAVRCVVGTILGMSVQHKETDGRAHGGERLLESVARRPLTDWPNTID</sequence>
<protein>
    <submittedName>
        <fullName evidence="1">Uncharacterized protein</fullName>
    </submittedName>
</protein>
<evidence type="ECO:0000313" key="1">
    <source>
        <dbReference type="EMBL" id="CAD7263696.1"/>
    </source>
</evidence>
<accession>A0A7R9G1N6</accession>
<name>A0A7R9G1N6_TIMSH</name>